<gene>
    <name evidence="1" type="ORF">GAQ59_25165</name>
</gene>
<dbReference type="EMBL" id="WCUG01000383">
    <property type="protein sequence ID" value="KAB4153957.1"/>
    <property type="molecule type" value="Genomic_DNA"/>
</dbReference>
<dbReference type="AlphaFoldDB" id="A0A6I0KHI2"/>
<evidence type="ECO:0000313" key="2">
    <source>
        <dbReference type="Proteomes" id="UP000433928"/>
    </source>
</evidence>
<organism evidence="1 2">
    <name type="scientific">Bacteroides uniformis</name>
    <dbReference type="NCBI Taxonomy" id="820"/>
    <lineage>
        <taxon>Bacteria</taxon>
        <taxon>Pseudomonadati</taxon>
        <taxon>Bacteroidota</taxon>
        <taxon>Bacteroidia</taxon>
        <taxon>Bacteroidales</taxon>
        <taxon>Bacteroidaceae</taxon>
        <taxon>Bacteroides</taxon>
    </lineage>
</organism>
<evidence type="ECO:0000313" key="1">
    <source>
        <dbReference type="EMBL" id="KAB4153957.1"/>
    </source>
</evidence>
<sequence length="84" mass="9336">MLLKYDDTGNKFYIRFTGYPPAIYQLNNVGVVGYISAVESMSVFRADGGSGSSKPEISGLRDYDAHTTRCVQEKNGIRFRFSGD</sequence>
<protein>
    <submittedName>
        <fullName evidence="1">Uncharacterized protein</fullName>
    </submittedName>
</protein>
<reference evidence="1 2" key="1">
    <citation type="journal article" date="2019" name="Nat. Med.">
        <title>A library of human gut bacterial isolates paired with longitudinal multiomics data enables mechanistic microbiome research.</title>
        <authorList>
            <person name="Poyet M."/>
            <person name="Groussin M."/>
            <person name="Gibbons S.M."/>
            <person name="Avila-Pacheco J."/>
            <person name="Jiang X."/>
            <person name="Kearney S.M."/>
            <person name="Perrotta A.R."/>
            <person name="Berdy B."/>
            <person name="Zhao S."/>
            <person name="Lieberman T.D."/>
            <person name="Swanson P.K."/>
            <person name="Smith M."/>
            <person name="Roesemann S."/>
            <person name="Alexander J.E."/>
            <person name="Rich S.A."/>
            <person name="Livny J."/>
            <person name="Vlamakis H."/>
            <person name="Clish C."/>
            <person name="Bullock K."/>
            <person name="Deik A."/>
            <person name="Scott J."/>
            <person name="Pierce K.A."/>
            <person name="Xavier R.J."/>
            <person name="Alm E.J."/>
        </authorList>
    </citation>
    <scope>NUCLEOTIDE SEQUENCE [LARGE SCALE GENOMIC DNA]</scope>
    <source>
        <strain evidence="1 2">BIOML-A27</strain>
    </source>
</reference>
<comment type="caution">
    <text evidence="1">The sequence shown here is derived from an EMBL/GenBank/DDBJ whole genome shotgun (WGS) entry which is preliminary data.</text>
</comment>
<dbReference type="Proteomes" id="UP000433928">
    <property type="component" value="Unassembled WGS sequence"/>
</dbReference>
<proteinExistence type="predicted"/>
<name>A0A6I0KHI2_BACUN</name>
<accession>A0A6I0KHI2</accession>